<name>A0A8J3QD40_9ACTN</name>
<proteinExistence type="inferred from homology"/>
<evidence type="ECO:0000256" key="2">
    <source>
        <dbReference type="ARBA" id="ARBA00022448"/>
    </source>
</evidence>
<keyword evidence="12" id="KW-1185">Reference proteome</keyword>
<comment type="subcellular location">
    <subcellularLocation>
        <location evidence="1">Cell inner membrane</location>
        <topology evidence="1">Multi-pass membrane protein</topology>
    </subcellularLocation>
</comment>
<keyword evidence="3" id="KW-1003">Cell membrane</keyword>
<dbReference type="EMBL" id="BONY01000049">
    <property type="protein sequence ID" value="GIH08446.1"/>
    <property type="molecule type" value="Genomic_DNA"/>
</dbReference>
<keyword evidence="4 9" id="KW-0812">Transmembrane</keyword>
<dbReference type="InterPro" id="IPR005829">
    <property type="entry name" value="Sugar_transporter_CS"/>
</dbReference>
<feature type="transmembrane region" description="Helical" evidence="9">
    <location>
        <begin position="217"/>
        <end position="235"/>
    </location>
</feature>
<feature type="transmembrane region" description="Helical" evidence="9">
    <location>
        <begin position="282"/>
        <end position="301"/>
    </location>
</feature>
<dbReference type="RefSeq" id="WP_203912199.1">
    <property type="nucleotide sequence ID" value="NZ_BONY01000049.1"/>
</dbReference>
<feature type="transmembrane region" description="Helical" evidence="9">
    <location>
        <begin position="341"/>
        <end position="360"/>
    </location>
</feature>
<dbReference type="SUPFAM" id="SSF103473">
    <property type="entry name" value="MFS general substrate transporter"/>
    <property type="match status" value="1"/>
</dbReference>
<dbReference type="PANTHER" id="PTHR23513">
    <property type="entry name" value="INTEGRAL MEMBRANE EFFLUX PROTEIN-RELATED"/>
    <property type="match status" value="1"/>
</dbReference>
<evidence type="ECO:0000313" key="11">
    <source>
        <dbReference type="EMBL" id="GIH08446.1"/>
    </source>
</evidence>
<keyword evidence="2" id="KW-0813">Transport</keyword>
<feature type="transmembrane region" description="Helical" evidence="9">
    <location>
        <begin position="72"/>
        <end position="90"/>
    </location>
</feature>
<feature type="transmembrane region" description="Helical" evidence="9">
    <location>
        <begin position="255"/>
        <end position="275"/>
    </location>
</feature>
<organism evidence="11 12">
    <name type="scientific">Rhizocola hellebori</name>
    <dbReference type="NCBI Taxonomy" id="1392758"/>
    <lineage>
        <taxon>Bacteria</taxon>
        <taxon>Bacillati</taxon>
        <taxon>Actinomycetota</taxon>
        <taxon>Actinomycetes</taxon>
        <taxon>Micromonosporales</taxon>
        <taxon>Micromonosporaceae</taxon>
        <taxon>Rhizocola</taxon>
    </lineage>
</organism>
<protein>
    <recommendedName>
        <fullName evidence="8">Multidrug efflux pump Tap</fullName>
    </recommendedName>
</protein>
<dbReference type="Proteomes" id="UP000612899">
    <property type="component" value="Unassembled WGS sequence"/>
</dbReference>
<evidence type="ECO:0000256" key="6">
    <source>
        <dbReference type="ARBA" id="ARBA00023136"/>
    </source>
</evidence>
<feature type="transmembrane region" description="Helical" evidence="9">
    <location>
        <begin position="307"/>
        <end position="329"/>
    </location>
</feature>
<dbReference type="PANTHER" id="PTHR23513:SF9">
    <property type="entry name" value="ENTEROBACTIN EXPORTER ENTS"/>
    <property type="match status" value="1"/>
</dbReference>
<dbReference type="AlphaFoldDB" id="A0A8J3QD40"/>
<feature type="domain" description="Major facilitator superfamily (MFS) profile" evidence="10">
    <location>
        <begin position="6"/>
        <end position="395"/>
    </location>
</feature>
<sequence length="400" mass="41323">MARPVPLLLLESATALSGIGNGVVIVALPWLILERTGNAAIAGLIAACTAVPLLAASVFAGTLVDMVGRRRIAVLSDVLSALAVLAIPVADLTVGLSVGLLLGLAVIGAMFDPAGLTARETMLPAAAQAARWPIDRVNSVHESVWGLAYLIGPGLGGVLIARVGAVHTLWVTGVCFLLSALLVRFIAMAGVGHPPSRPANVRQAVLEGLRFVWRDRLLRTLGLLMIALIVLYLPIEGVVLPVYFQSIAAPQRLGATVMAMSAGGIAGSLLFGVFVSRVPRRATFIGGVVLSGLALLGMSFLPPFPLLLAFAALSGLAYGPVNPLANYAMQQRSPERLRGRVVGLMSSSAYAAGPAGFLLAGPLVQGIGVKPAFVMLAAAFLAIALLTTALPVLRELDRPA</sequence>
<keyword evidence="6 9" id="KW-0472">Membrane</keyword>
<evidence type="ECO:0000256" key="7">
    <source>
        <dbReference type="ARBA" id="ARBA00038075"/>
    </source>
</evidence>
<gene>
    <name evidence="11" type="ORF">Rhe02_65130</name>
</gene>
<feature type="transmembrane region" description="Helical" evidence="9">
    <location>
        <begin position="39"/>
        <end position="60"/>
    </location>
</feature>
<dbReference type="InterPro" id="IPR011701">
    <property type="entry name" value="MFS"/>
</dbReference>
<evidence type="ECO:0000259" key="10">
    <source>
        <dbReference type="PROSITE" id="PS50850"/>
    </source>
</evidence>
<evidence type="ECO:0000256" key="5">
    <source>
        <dbReference type="ARBA" id="ARBA00022989"/>
    </source>
</evidence>
<dbReference type="InterPro" id="IPR036259">
    <property type="entry name" value="MFS_trans_sf"/>
</dbReference>
<dbReference type="InterPro" id="IPR020846">
    <property type="entry name" value="MFS_dom"/>
</dbReference>
<feature type="transmembrane region" description="Helical" evidence="9">
    <location>
        <begin position="96"/>
        <end position="114"/>
    </location>
</feature>
<dbReference type="GO" id="GO:0005886">
    <property type="term" value="C:plasma membrane"/>
    <property type="evidence" value="ECO:0007669"/>
    <property type="project" value="UniProtKB-SubCell"/>
</dbReference>
<accession>A0A8J3QD40</accession>
<evidence type="ECO:0000256" key="3">
    <source>
        <dbReference type="ARBA" id="ARBA00022475"/>
    </source>
</evidence>
<evidence type="ECO:0000313" key="12">
    <source>
        <dbReference type="Proteomes" id="UP000612899"/>
    </source>
</evidence>
<reference evidence="11" key="1">
    <citation type="submission" date="2021-01" db="EMBL/GenBank/DDBJ databases">
        <title>Whole genome shotgun sequence of Rhizocola hellebori NBRC 109834.</title>
        <authorList>
            <person name="Komaki H."/>
            <person name="Tamura T."/>
        </authorList>
    </citation>
    <scope>NUCLEOTIDE SEQUENCE</scope>
    <source>
        <strain evidence="11">NBRC 109834</strain>
    </source>
</reference>
<dbReference type="PROSITE" id="PS50850">
    <property type="entry name" value="MFS"/>
    <property type="match status" value="1"/>
</dbReference>
<feature type="transmembrane region" description="Helical" evidence="9">
    <location>
        <begin position="169"/>
        <end position="187"/>
    </location>
</feature>
<comment type="caution">
    <text evidence="11">The sequence shown here is derived from an EMBL/GenBank/DDBJ whole genome shotgun (WGS) entry which is preliminary data.</text>
</comment>
<evidence type="ECO:0000256" key="4">
    <source>
        <dbReference type="ARBA" id="ARBA00022692"/>
    </source>
</evidence>
<dbReference type="PROSITE" id="PS00216">
    <property type="entry name" value="SUGAR_TRANSPORT_1"/>
    <property type="match status" value="1"/>
</dbReference>
<feature type="transmembrane region" description="Helical" evidence="9">
    <location>
        <begin position="144"/>
        <end position="163"/>
    </location>
</feature>
<evidence type="ECO:0000256" key="9">
    <source>
        <dbReference type="SAM" id="Phobius"/>
    </source>
</evidence>
<evidence type="ECO:0000256" key="1">
    <source>
        <dbReference type="ARBA" id="ARBA00004429"/>
    </source>
</evidence>
<dbReference type="Pfam" id="PF07690">
    <property type="entry name" value="MFS_1"/>
    <property type="match status" value="2"/>
</dbReference>
<keyword evidence="5 9" id="KW-1133">Transmembrane helix</keyword>
<dbReference type="CDD" id="cd06173">
    <property type="entry name" value="MFS_MefA_like"/>
    <property type="match status" value="1"/>
</dbReference>
<feature type="transmembrane region" description="Helical" evidence="9">
    <location>
        <begin position="372"/>
        <end position="393"/>
    </location>
</feature>
<dbReference type="GO" id="GO:0022857">
    <property type="term" value="F:transmembrane transporter activity"/>
    <property type="evidence" value="ECO:0007669"/>
    <property type="project" value="InterPro"/>
</dbReference>
<feature type="transmembrane region" description="Helical" evidence="9">
    <location>
        <begin position="7"/>
        <end position="33"/>
    </location>
</feature>
<dbReference type="Gene3D" id="1.20.1250.20">
    <property type="entry name" value="MFS general substrate transporter like domains"/>
    <property type="match status" value="1"/>
</dbReference>
<evidence type="ECO:0000256" key="8">
    <source>
        <dbReference type="ARBA" id="ARBA00040914"/>
    </source>
</evidence>
<comment type="similarity">
    <text evidence="7">Belongs to the major facilitator superfamily. Drug:H(+) antiporter-3 (DHA3) (TC 2.A.1.21) family.</text>
</comment>